<protein>
    <submittedName>
        <fullName evidence="1">Uncharacterized protein</fullName>
    </submittedName>
</protein>
<dbReference type="AlphaFoldDB" id="B8BN01"/>
<keyword evidence="2" id="KW-1185">Reference proteome</keyword>
<dbReference type="Proteomes" id="UP000007015">
    <property type="component" value="Chromosome 12"/>
</dbReference>
<name>B8BN01_ORYSI</name>
<proteinExistence type="predicted"/>
<sequence length="223" mass="24144">MVVELDVVVAVEHIVRRQLGHYVLFDDDAGHLDAARGEGAAERVVADARRAERHGSDSDQRLAAAAVAVLVGQRHRGVVRRHQGERAAEAVAGDGDADQFSGLLLLPAEMPRQPLHLLDDLLLHAELAVLLVRVVGPVHLVEPLGYLTAGGFAVQPLERHAFDMDVHHEVGDRRRAAQHDDDVVPAVVALLLAGADGDVAEPVRLVQAGDGGRQRVDNPWREW</sequence>
<dbReference type="EMBL" id="CM000137">
    <property type="protein sequence ID" value="EEC69672.1"/>
    <property type="molecule type" value="Genomic_DNA"/>
</dbReference>
<evidence type="ECO:0000313" key="1">
    <source>
        <dbReference type="EMBL" id="EEC69672.1"/>
    </source>
</evidence>
<accession>B8BN01</accession>
<evidence type="ECO:0000313" key="2">
    <source>
        <dbReference type="Proteomes" id="UP000007015"/>
    </source>
</evidence>
<gene>
    <name evidence="1" type="ORF">OsI_39107</name>
</gene>
<reference evidence="1 2" key="1">
    <citation type="journal article" date="2005" name="PLoS Biol.">
        <title>The genomes of Oryza sativa: a history of duplications.</title>
        <authorList>
            <person name="Yu J."/>
            <person name="Wang J."/>
            <person name="Lin W."/>
            <person name="Li S."/>
            <person name="Li H."/>
            <person name="Zhou J."/>
            <person name="Ni P."/>
            <person name="Dong W."/>
            <person name="Hu S."/>
            <person name="Zeng C."/>
            <person name="Zhang J."/>
            <person name="Zhang Y."/>
            <person name="Li R."/>
            <person name="Xu Z."/>
            <person name="Li S."/>
            <person name="Li X."/>
            <person name="Zheng H."/>
            <person name="Cong L."/>
            <person name="Lin L."/>
            <person name="Yin J."/>
            <person name="Geng J."/>
            <person name="Li G."/>
            <person name="Shi J."/>
            <person name="Liu J."/>
            <person name="Lv H."/>
            <person name="Li J."/>
            <person name="Wang J."/>
            <person name="Deng Y."/>
            <person name="Ran L."/>
            <person name="Shi X."/>
            <person name="Wang X."/>
            <person name="Wu Q."/>
            <person name="Li C."/>
            <person name="Ren X."/>
            <person name="Wang J."/>
            <person name="Wang X."/>
            <person name="Li D."/>
            <person name="Liu D."/>
            <person name="Zhang X."/>
            <person name="Ji Z."/>
            <person name="Zhao W."/>
            <person name="Sun Y."/>
            <person name="Zhang Z."/>
            <person name="Bao J."/>
            <person name="Han Y."/>
            <person name="Dong L."/>
            <person name="Ji J."/>
            <person name="Chen P."/>
            <person name="Wu S."/>
            <person name="Liu J."/>
            <person name="Xiao Y."/>
            <person name="Bu D."/>
            <person name="Tan J."/>
            <person name="Yang L."/>
            <person name="Ye C."/>
            <person name="Zhang J."/>
            <person name="Xu J."/>
            <person name="Zhou Y."/>
            <person name="Yu Y."/>
            <person name="Zhang B."/>
            <person name="Zhuang S."/>
            <person name="Wei H."/>
            <person name="Liu B."/>
            <person name="Lei M."/>
            <person name="Yu H."/>
            <person name="Li Y."/>
            <person name="Xu H."/>
            <person name="Wei S."/>
            <person name="He X."/>
            <person name="Fang L."/>
            <person name="Zhang Z."/>
            <person name="Zhang Y."/>
            <person name="Huang X."/>
            <person name="Su Z."/>
            <person name="Tong W."/>
            <person name="Li J."/>
            <person name="Tong Z."/>
            <person name="Li S."/>
            <person name="Ye J."/>
            <person name="Wang L."/>
            <person name="Fang L."/>
            <person name="Lei T."/>
            <person name="Chen C."/>
            <person name="Chen H."/>
            <person name="Xu Z."/>
            <person name="Li H."/>
            <person name="Huang H."/>
            <person name="Zhang F."/>
            <person name="Xu H."/>
            <person name="Li N."/>
            <person name="Zhao C."/>
            <person name="Li S."/>
            <person name="Dong L."/>
            <person name="Huang Y."/>
            <person name="Li L."/>
            <person name="Xi Y."/>
            <person name="Qi Q."/>
            <person name="Li W."/>
            <person name="Zhang B."/>
            <person name="Hu W."/>
            <person name="Zhang Y."/>
            <person name="Tian X."/>
            <person name="Jiao Y."/>
            <person name="Liang X."/>
            <person name="Jin J."/>
            <person name="Gao L."/>
            <person name="Zheng W."/>
            <person name="Hao B."/>
            <person name="Liu S."/>
            <person name="Wang W."/>
            <person name="Yuan L."/>
            <person name="Cao M."/>
            <person name="McDermott J."/>
            <person name="Samudrala R."/>
            <person name="Wang J."/>
            <person name="Wong G.K."/>
            <person name="Yang H."/>
        </authorList>
    </citation>
    <scope>NUCLEOTIDE SEQUENCE [LARGE SCALE GENOMIC DNA]</scope>
    <source>
        <strain evidence="2">cv. 93-11</strain>
    </source>
</reference>
<dbReference type="Gramene" id="BGIOSGA037789-TA">
    <property type="protein sequence ID" value="BGIOSGA037789-PA"/>
    <property type="gene ID" value="BGIOSGA037789"/>
</dbReference>
<organism evidence="1 2">
    <name type="scientific">Oryza sativa subsp. indica</name>
    <name type="common">Rice</name>
    <dbReference type="NCBI Taxonomy" id="39946"/>
    <lineage>
        <taxon>Eukaryota</taxon>
        <taxon>Viridiplantae</taxon>
        <taxon>Streptophyta</taxon>
        <taxon>Embryophyta</taxon>
        <taxon>Tracheophyta</taxon>
        <taxon>Spermatophyta</taxon>
        <taxon>Magnoliopsida</taxon>
        <taxon>Liliopsida</taxon>
        <taxon>Poales</taxon>
        <taxon>Poaceae</taxon>
        <taxon>BOP clade</taxon>
        <taxon>Oryzoideae</taxon>
        <taxon>Oryzeae</taxon>
        <taxon>Oryzinae</taxon>
        <taxon>Oryza</taxon>
        <taxon>Oryza sativa</taxon>
    </lineage>
</organism>
<dbReference type="HOGENOM" id="CLU_1241862_0_0_1"/>